<reference evidence="5" key="1">
    <citation type="submission" date="2020-05" db="EMBL/GenBank/DDBJ databases">
        <authorList>
            <person name="Chiriac C."/>
            <person name="Salcher M."/>
            <person name="Ghai R."/>
            <person name="Kavagutti S V."/>
        </authorList>
    </citation>
    <scope>NUCLEOTIDE SEQUENCE</scope>
</reference>
<dbReference type="InterPro" id="IPR050109">
    <property type="entry name" value="HTH-type_TetR-like_transc_reg"/>
</dbReference>
<keyword evidence="3" id="KW-0804">Transcription</keyword>
<dbReference type="AlphaFoldDB" id="A0A6J6VI75"/>
<keyword evidence="2" id="KW-0238">DNA-binding</keyword>
<dbReference type="EMBL" id="CAEZYQ010000047">
    <property type="protein sequence ID" value="CAB4770605.1"/>
    <property type="molecule type" value="Genomic_DNA"/>
</dbReference>
<sequence>MRTPLQTRSESSADRMLAATLALLDEGGPTAVTVAAVARAAGTSNGSLYHRFGDRHGLLLAAQSRVLGTIEAETAQAFAVADTEPDDERAVALLATAAVDLFVRHRGGMRAFLVEVDSPDLEAASTAFTHRLAATVTQWLRGRFGCPTPDAEAAWRLLFALGTSRALFDDEAVSPVPLAPEALAGSLAKAVLAVVRPGSAGGPLRPGPTPA</sequence>
<evidence type="ECO:0000256" key="1">
    <source>
        <dbReference type="ARBA" id="ARBA00023015"/>
    </source>
</evidence>
<dbReference type="InterPro" id="IPR009057">
    <property type="entry name" value="Homeodomain-like_sf"/>
</dbReference>
<feature type="domain" description="HTH tetR-type" evidence="4">
    <location>
        <begin position="10"/>
        <end position="70"/>
    </location>
</feature>
<protein>
    <submittedName>
        <fullName evidence="5">Unannotated protein</fullName>
    </submittedName>
</protein>
<dbReference type="GO" id="GO:0003700">
    <property type="term" value="F:DNA-binding transcription factor activity"/>
    <property type="evidence" value="ECO:0007669"/>
    <property type="project" value="TreeGrafter"/>
</dbReference>
<organism evidence="5">
    <name type="scientific">freshwater metagenome</name>
    <dbReference type="NCBI Taxonomy" id="449393"/>
    <lineage>
        <taxon>unclassified sequences</taxon>
        <taxon>metagenomes</taxon>
        <taxon>ecological metagenomes</taxon>
    </lineage>
</organism>
<accession>A0A6J6VI75</accession>
<gene>
    <name evidence="5" type="ORF">UFOPK2761_03368</name>
</gene>
<dbReference type="InterPro" id="IPR001647">
    <property type="entry name" value="HTH_TetR"/>
</dbReference>
<dbReference type="SUPFAM" id="SSF46689">
    <property type="entry name" value="Homeodomain-like"/>
    <property type="match status" value="1"/>
</dbReference>
<dbReference type="Pfam" id="PF00440">
    <property type="entry name" value="TetR_N"/>
    <property type="match status" value="1"/>
</dbReference>
<evidence type="ECO:0000256" key="2">
    <source>
        <dbReference type="ARBA" id="ARBA00023125"/>
    </source>
</evidence>
<dbReference type="GO" id="GO:0000976">
    <property type="term" value="F:transcription cis-regulatory region binding"/>
    <property type="evidence" value="ECO:0007669"/>
    <property type="project" value="TreeGrafter"/>
</dbReference>
<dbReference type="PRINTS" id="PR00455">
    <property type="entry name" value="HTHTETR"/>
</dbReference>
<dbReference type="PANTHER" id="PTHR30055">
    <property type="entry name" value="HTH-TYPE TRANSCRIPTIONAL REGULATOR RUTR"/>
    <property type="match status" value="1"/>
</dbReference>
<evidence type="ECO:0000313" key="5">
    <source>
        <dbReference type="EMBL" id="CAB4770605.1"/>
    </source>
</evidence>
<name>A0A6J6VI75_9ZZZZ</name>
<proteinExistence type="predicted"/>
<dbReference type="PROSITE" id="PS50977">
    <property type="entry name" value="HTH_TETR_2"/>
    <property type="match status" value="1"/>
</dbReference>
<keyword evidence="1" id="KW-0805">Transcription regulation</keyword>
<evidence type="ECO:0000259" key="4">
    <source>
        <dbReference type="PROSITE" id="PS50977"/>
    </source>
</evidence>
<dbReference type="Gene3D" id="1.10.357.10">
    <property type="entry name" value="Tetracycline Repressor, domain 2"/>
    <property type="match status" value="1"/>
</dbReference>
<dbReference type="PANTHER" id="PTHR30055:SF234">
    <property type="entry name" value="HTH-TYPE TRANSCRIPTIONAL REGULATOR BETI"/>
    <property type="match status" value="1"/>
</dbReference>
<evidence type="ECO:0000256" key="3">
    <source>
        <dbReference type="ARBA" id="ARBA00023163"/>
    </source>
</evidence>